<dbReference type="VEuPathDB" id="FungiDB:SPBR_03813"/>
<gene>
    <name evidence="3" type="ORF">SPBR_03813</name>
</gene>
<dbReference type="RefSeq" id="XP_040622929.1">
    <property type="nucleotide sequence ID" value="XM_040762103.1"/>
</dbReference>
<proteinExistence type="inferred from homology"/>
<evidence type="ECO:0000256" key="1">
    <source>
        <dbReference type="ARBA" id="ARBA00023604"/>
    </source>
</evidence>
<feature type="region of interest" description="Disordered" evidence="2">
    <location>
        <begin position="1"/>
        <end position="21"/>
    </location>
</feature>
<dbReference type="AlphaFoldDB" id="A0A0C2F7H0"/>
<dbReference type="GeneID" id="63677024"/>
<dbReference type="EMBL" id="AWTV01000003">
    <property type="protein sequence ID" value="KIH94919.1"/>
    <property type="molecule type" value="Genomic_DNA"/>
</dbReference>
<evidence type="ECO:0000313" key="4">
    <source>
        <dbReference type="Proteomes" id="UP000031575"/>
    </source>
</evidence>
<accession>A0A0C2F7H0</accession>
<dbReference type="Proteomes" id="UP000031575">
    <property type="component" value="Unassembled WGS sequence"/>
</dbReference>
<evidence type="ECO:0000256" key="2">
    <source>
        <dbReference type="SAM" id="MobiDB-lite"/>
    </source>
</evidence>
<protein>
    <recommendedName>
        <fullName evidence="5">Methyltransferase</fullName>
    </recommendedName>
</protein>
<name>A0A0C2F7H0_9PEZI</name>
<dbReference type="HOGENOM" id="CLU_042688_2_0_1"/>
<dbReference type="GO" id="GO:0016491">
    <property type="term" value="F:oxidoreductase activity"/>
    <property type="evidence" value="ECO:0007669"/>
    <property type="project" value="InterPro"/>
</dbReference>
<sequence>MARDVETTLNYYDDPRDGSEPTPVYVGKGTVTNERPMTVAPVTAHDITGREGDFTLNSCGFQLLTKPTAAARECIADNFQSLDLIKRVYFPDTVDILRAATGAARVVIFDHKIRRGPADWHARGPGNASQRGPLHRVHVDQSYDGAAFLLRWTLPDEADHLAQRRWQIINVWRPFHTVTKDPLAVADARSIADADLVQASVFYPDHTQHTWTVTASQDHRWYYKHRQSPDEVMLIKCFDSVDDGSVARRVPHSAFRDKEYDEDPPRESIEVRVLVFYED</sequence>
<organism evidence="3 4">
    <name type="scientific">Sporothrix brasiliensis 5110</name>
    <dbReference type="NCBI Taxonomy" id="1398154"/>
    <lineage>
        <taxon>Eukaryota</taxon>
        <taxon>Fungi</taxon>
        <taxon>Dikarya</taxon>
        <taxon>Ascomycota</taxon>
        <taxon>Pezizomycotina</taxon>
        <taxon>Sordariomycetes</taxon>
        <taxon>Sordariomycetidae</taxon>
        <taxon>Ophiostomatales</taxon>
        <taxon>Ophiostomataceae</taxon>
        <taxon>Sporothrix</taxon>
    </lineage>
</organism>
<evidence type="ECO:0000313" key="3">
    <source>
        <dbReference type="EMBL" id="KIH94919.1"/>
    </source>
</evidence>
<dbReference type="NCBIfam" id="NF041278">
    <property type="entry name" value="CmcJ_NvfI_EfuI"/>
    <property type="match status" value="1"/>
</dbReference>
<dbReference type="PANTHER" id="PTHR34598">
    <property type="entry name" value="BLL6449 PROTEIN"/>
    <property type="match status" value="1"/>
</dbReference>
<reference evidence="3 4" key="1">
    <citation type="journal article" date="2014" name="BMC Genomics">
        <title>Comparative genomics of the major fungal agents of human and animal Sporotrichosis: Sporothrix schenckii and Sporothrix brasiliensis.</title>
        <authorList>
            <person name="Teixeira M.M."/>
            <person name="de Almeida L.G."/>
            <person name="Kubitschek-Barreira P."/>
            <person name="Alves F.L."/>
            <person name="Kioshima E.S."/>
            <person name="Abadio A.K."/>
            <person name="Fernandes L."/>
            <person name="Derengowski L.S."/>
            <person name="Ferreira K.S."/>
            <person name="Souza R.C."/>
            <person name="Ruiz J.C."/>
            <person name="de Andrade N.C."/>
            <person name="Paes H.C."/>
            <person name="Nicola A.M."/>
            <person name="Albuquerque P."/>
            <person name="Gerber A.L."/>
            <person name="Martins V.P."/>
            <person name="Peconick L.D."/>
            <person name="Neto A.V."/>
            <person name="Chaucanez C.B."/>
            <person name="Silva P.A."/>
            <person name="Cunha O.L."/>
            <person name="de Oliveira F.F."/>
            <person name="dos Santos T.C."/>
            <person name="Barros A.L."/>
            <person name="Soares M.A."/>
            <person name="de Oliveira L.M."/>
            <person name="Marini M.M."/>
            <person name="Villalobos-Duno H."/>
            <person name="Cunha M.M."/>
            <person name="de Hoog S."/>
            <person name="da Silveira J.F."/>
            <person name="Henrissat B."/>
            <person name="Nino-Vega G.A."/>
            <person name="Cisalpino P.S."/>
            <person name="Mora-Montes H.M."/>
            <person name="Almeida S.R."/>
            <person name="Stajich J.E."/>
            <person name="Lopes-Bezerra L.M."/>
            <person name="Vasconcelos A.T."/>
            <person name="Felipe M.S."/>
        </authorList>
    </citation>
    <scope>NUCLEOTIDE SEQUENCE [LARGE SCALE GENOMIC DNA]</scope>
    <source>
        <strain evidence="3 4">5110</strain>
    </source>
</reference>
<dbReference type="OrthoDB" id="412788at2759"/>
<keyword evidence="4" id="KW-1185">Reference proteome</keyword>
<evidence type="ECO:0008006" key="5">
    <source>
        <dbReference type="Google" id="ProtNLM"/>
    </source>
</evidence>
<dbReference type="PANTHER" id="PTHR34598:SF3">
    <property type="entry name" value="OXIDOREDUCTASE AN1597"/>
    <property type="match status" value="1"/>
</dbReference>
<comment type="similarity">
    <text evidence="1">Belongs to the asaB hydroxylase/desaturase family.</text>
</comment>
<dbReference type="InterPro" id="IPR044053">
    <property type="entry name" value="AsaB-like"/>
</dbReference>
<comment type="caution">
    <text evidence="3">The sequence shown here is derived from an EMBL/GenBank/DDBJ whole genome shotgun (WGS) entry which is preliminary data.</text>
</comment>